<gene>
    <name evidence="1" type="ORF">KP79_PYT09789</name>
</gene>
<sequence length="409" mass="46948">MYEKEEQWFCQNDTESVEWLTVFQIILQKQAKSYTGSRGNDQSCTGNELYTRIAGQTIFFCIQDSRLVYIDHAGTRATVTEWNARPFNVIKLPQQLEKCNAVYPNISLLEDAMSLADSFTTKSGKSLLKRKPKKHCLFVHGAGEHPETDRYMDMPELLHYWGHIERYTPQCLTRRFMWYNSINRGWDDTESHKMFCEFAIGNSSRPISHSMVFTHSMGNLVVAAAFHRRFCKFDHSTSEWYSIQAPWRGSKVSKELYSLCSKKNLETKITYIVLKELHYCDVNKSRPAQAYMSMNTSYVSPTGVSYKDLIRTARRYISGAVCGNSAFGMGLSLSMSARLHLVSAYTHLPLPNDGLVAFDSCNITGSFENKPTANYYSGHFNHAEGTCRFGERRCFTTSNQHPCQWYSKN</sequence>
<proteinExistence type="predicted"/>
<dbReference type="EMBL" id="NEDP02005595">
    <property type="protein sequence ID" value="OWF37098.1"/>
    <property type="molecule type" value="Genomic_DNA"/>
</dbReference>
<reference evidence="1 2" key="1">
    <citation type="journal article" date="2017" name="Nat. Ecol. Evol.">
        <title>Scallop genome provides insights into evolution of bilaterian karyotype and development.</title>
        <authorList>
            <person name="Wang S."/>
            <person name="Zhang J."/>
            <person name="Jiao W."/>
            <person name="Li J."/>
            <person name="Xun X."/>
            <person name="Sun Y."/>
            <person name="Guo X."/>
            <person name="Huan P."/>
            <person name="Dong B."/>
            <person name="Zhang L."/>
            <person name="Hu X."/>
            <person name="Sun X."/>
            <person name="Wang J."/>
            <person name="Zhao C."/>
            <person name="Wang Y."/>
            <person name="Wang D."/>
            <person name="Huang X."/>
            <person name="Wang R."/>
            <person name="Lv J."/>
            <person name="Li Y."/>
            <person name="Zhang Z."/>
            <person name="Liu B."/>
            <person name="Lu W."/>
            <person name="Hui Y."/>
            <person name="Liang J."/>
            <person name="Zhou Z."/>
            <person name="Hou R."/>
            <person name="Li X."/>
            <person name="Liu Y."/>
            <person name="Li H."/>
            <person name="Ning X."/>
            <person name="Lin Y."/>
            <person name="Zhao L."/>
            <person name="Xing Q."/>
            <person name="Dou J."/>
            <person name="Li Y."/>
            <person name="Mao J."/>
            <person name="Guo H."/>
            <person name="Dou H."/>
            <person name="Li T."/>
            <person name="Mu C."/>
            <person name="Jiang W."/>
            <person name="Fu Q."/>
            <person name="Fu X."/>
            <person name="Miao Y."/>
            <person name="Liu J."/>
            <person name="Yu Q."/>
            <person name="Li R."/>
            <person name="Liao H."/>
            <person name="Li X."/>
            <person name="Kong Y."/>
            <person name="Jiang Z."/>
            <person name="Chourrout D."/>
            <person name="Li R."/>
            <person name="Bao Z."/>
        </authorList>
    </citation>
    <scope>NUCLEOTIDE SEQUENCE [LARGE SCALE GENOMIC DNA]</scope>
    <source>
        <strain evidence="1 2">PY_sf001</strain>
    </source>
</reference>
<accession>A0A210PKT0</accession>
<dbReference type="Gene3D" id="3.40.50.1820">
    <property type="entry name" value="alpha/beta hydrolase"/>
    <property type="match status" value="1"/>
</dbReference>
<evidence type="ECO:0000313" key="1">
    <source>
        <dbReference type="EMBL" id="OWF37098.1"/>
    </source>
</evidence>
<dbReference type="OrthoDB" id="10250568at2759"/>
<organism evidence="1 2">
    <name type="scientific">Mizuhopecten yessoensis</name>
    <name type="common">Japanese scallop</name>
    <name type="synonym">Patinopecten yessoensis</name>
    <dbReference type="NCBI Taxonomy" id="6573"/>
    <lineage>
        <taxon>Eukaryota</taxon>
        <taxon>Metazoa</taxon>
        <taxon>Spiralia</taxon>
        <taxon>Lophotrochozoa</taxon>
        <taxon>Mollusca</taxon>
        <taxon>Bivalvia</taxon>
        <taxon>Autobranchia</taxon>
        <taxon>Pteriomorphia</taxon>
        <taxon>Pectinida</taxon>
        <taxon>Pectinoidea</taxon>
        <taxon>Pectinidae</taxon>
        <taxon>Mizuhopecten</taxon>
    </lineage>
</organism>
<keyword evidence="2" id="KW-1185">Reference proteome</keyword>
<name>A0A210PKT0_MIZYE</name>
<protein>
    <submittedName>
        <fullName evidence="1">Uncharacterized protein</fullName>
    </submittedName>
</protein>
<comment type="caution">
    <text evidence="1">The sequence shown here is derived from an EMBL/GenBank/DDBJ whole genome shotgun (WGS) entry which is preliminary data.</text>
</comment>
<evidence type="ECO:0000313" key="2">
    <source>
        <dbReference type="Proteomes" id="UP000242188"/>
    </source>
</evidence>
<dbReference type="AlphaFoldDB" id="A0A210PKT0"/>
<dbReference type="Proteomes" id="UP000242188">
    <property type="component" value="Unassembled WGS sequence"/>
</dbReference>
<dbReference type="InterPro" id="IPR029058">
    <property type="entry name" value="AB_hydrolase_fold"/>
</dbReference>